<keyword evidence="8" id="KW-1185">Reference proteome</keyword>
<evidence type="ECO:0000256" key="1">
    <source>
        <dbReference type="ARBA" id="ARBA00004496"/>
    </source>
</evidence>
<evidence type="ECO:0000313" key="7">
    <source>
        <dbReference type="EMBL" id="CEP16060.1"/>
    </source>
</evidence>
<accession>A0A0B7NBY1</accession>
<organism evidence="7 8">
    <name type="scientific">Parasitella parasitica</name>
    <dbReference type="NCBI Taxonomy" id="35722"/>
    <lineage>
        <taxon>Eukaryota</taxon>
        <taxon>Fungi</taxon>
        <taxon>Fungi incertae sedis</taxon>
        <taxon>Mucoromycota</taxon>
        <taxon>Mucoromycotina</taxon>
        <taxon>Mucoromycetes</taxon>
        <taxon>Mucorales</taxon>
        <taxon>Mucorineae</taxon>
        <taxon>Mucoraceae</taxon>
        <taxon>Parasitella</taxon>
    </lineage>
</organism>
<dbReference type="GO" id="GO:0016787">
    <property type="term" value="F:hydrolase activity"/>
    <property type="evidence" value="ECO:0007669"/>
    <property type="project" value="UniProtKB-KW"/>
</dbReference>
<dbReference type="GO" id="GO:0006412">
    <property type="term" value="P:translation"/>
    <property type="evidence" value="ECO:0007669"/>
    <property type="project" value="UniProtKB-KW"/>
</dbReference>
<keyword evidence="2" id="KW-0963">Cytoplasm</keyword>
<dbReference type="OrthoDB" id="342024at2759"/>
<dbReference type="Pfam" id="PF08938">
    <property type="entry name" value="HBS1_N"/>
    <property type="match status" value="1"/>
</dbReference>
<protein>
    <recommendedName>
        <fullName evidence="6">HBS1-like protein N-terminal domain-containing protein</fullName>
    </recommendedName>
</protein>
<evidence type="ECO:0000256" key="2">
    <source>
        <dbReference type="ARBA" id="ARBA00022490"/>
    </source>
</evidence>
<dbReference type="EMBL" id="LN732835">
    <property type="protein sequence ID" value="CEP16060.1"/>
    <property type="molecule type" value="Genomic_DNA"/>
</dbReference>
<dbReference type="InterPro" id="IPR037189">
    <property type="entry name" value="HBS1-like_N_sf"/>
</dbReference>
<keyword evidence="3" id="KW-0597">Phosphoprotein</keyword>
<evidence type="ECO:0000256" key="4">
    <source>
        <dbReference type="ARBA" id="ARBA00022801"/>
    </source>
</evidence>
<gene>
    <name evidence="7" type="primary">PARPA_10315.1 scaffold 40090</name>
</gene>
<name>A0A0B7NBY1_9FUNG</name>
<keyword evidence="4" id="KW-0378">Hydrolase</keyword>
<evidence type="ECO:0000256" key="5">
    <source>
        <dbReference type="ARBA" id="ARBA00022917"/>
    </source>
</evidence>
<proteinExistence type="predicted"/>
<evidence type="ECO:0000313" key="8">
    <source>
        <dbReference type="Proteomes" id="UP000054107"/>
    </source>
</evidence>
<dbReference type="GO" id="GO:0005737">
    <property type="term" value="C:cytoplasm"/>
    <property type="evidence" value="ECO:0007669"/>
    <property type="project" value="UniProtKB-SubCell"/>
</dbReference>
<dbReference type="AlphaFoldDB" id="A0A0B7NBY1"/>
<keyword evidence="5" id="KW-0648">Protein biosynthesis</keyword>
<dbReference type="SUPFAM" id="SSF109732">
    <property type="entry name" value="HBS1-like domain"/>
    <property type="match status" value="1"/>
</dbReference>
<feature type="domain" description="HBS1-like protein N-terminal" evidence="6">
    <location>
        <begin position="13"/>
        <end position="84"/>
    </location>
</feature>
<reference evidence="7 8" key="1">
    <citation type="submission" date="2014-09" db="EMBL/GenBank/DDBJ databases">
        <authorList>
            <person name="Ellenberger Sabrina"/>
        </authorList>
    </citation>
    <scope>NUCLEOTIDE SEQUENCE [LARGE SCALE GENOMIC DNA]</scope>
    <source>
        <strain evidence="7 8">CBS 412.66</strain>
    </source>
</reference>
<comment type="subcellular location">
    <subcellularLocation>
        <location evidence="1">Cytoplasm</location>
    </subcellularLocation>
</comment>
<sequence length="89" mass="10470">MSRHRAVRNLNIDDILDEDDYEEFDQDQIDETEMSNEDLDKLDDGLAHVYSVIGDDTILTAREIKEALWYYYFDREEAVNWALGNAHSL</sequence>
<evidence type="ECO:0000256" key="3">
    <source>
        <dbReference type="ARBA" id="ARBA00022553"/>
    </source>
</evidence>
<dbReference type="STRING" id="35722.A0A0B7NBY1"/>
<dbReference type="InterPro" id="IPR015033">
    <property type="entry name" value="HBS1-like_N"/>
</dbReference>
<evidence type="ECO:0000259" key="6">
    <source>
        <dbReference type="Pfam" id="PF08938"/>
    </source>
</evidence>
<dbReference type="Proteomes" id="UP000054107">
    <property type="component" value="Unassembled WGS sequence"/>
</dbReference>